<organism evidence="5 6">
    <name type="scientific">Brachyspira aalborgi</name>
    <dbReference type="NCBI Taxonomy" id="29522"/>
    <lineage>
        <taxon>Bacteria</taxon>
        <taxon>Pseudomonadati</taxon>
        <taxon>Spirochaetota</taxon>
        <taxon>Spirochaetia</taxon>
        <taxon>Brachyspirales</taxon>
        <taxon>Brachyspiraceae</taxon>
        <taxon>Brachyspira</taxon>
    </lineage>
</organism>
<dbReference type="SUPFAM" id="SSF51161">
    <property type="entry name" value="Trimeric LpxA-like enzymes"/>
    <property type="match status" value="1"/>
</dbReference>
<dbReference type="Pfam" id="PF00132">
    <property type="entry name" value="Hexapep"/>
    <property type="match status" value="1"/>
</dbReference>
<dbReference type="Pfam" id="PF14602">
    <property type="entry name" value="Hexapep_2"/>
    <property type="match status" value="1"/>
</dbReference>
<reference evidence="5 6" key="1">
    <citation type="journal article" date="1992" name="Lakartidningen">
        <title>[Penicillin V and not amoxicillin is the first choice preparation in acute otitis].</title>
        <authorList>
            <person name="Kamme C."/>
            <person name="Lundgren K."/>
            <person name="Prellner K."/>
        </authorList>
    </citation>
    <scope>NUCLEOTIDE SEQUENCE [LARGE SCALE GENOMIC DNA]</scope>
    <source>
        <strain evidence="5 6">PC3997IV</strain>
    </source>
</reference>
<dbReference type="InterPro" id="IPR051159">
    <property type="entry name" value="Hexapeptide_acetyltransf"/>
</dbReference>
<sequence>MNIDDFIKYCKEGNYIRGDDKEKAPVMHECSQHAIRITTILNNSYHTPEEVRKLFEELTGCKIYESFICFPPFYTDFGKNITIGKNVFFNVNCCFQDRGGIIIGDGVFIGQNVIISTLNHGFDLADRNTTYPSKVIIGNNVWIGSGVNILPGVSIGDNSIIGAGSVVAKDIPANSVAVGIPAKVIKNLDDKKLKLKTII</sequence>
<evidence type="ECO:0000256" key="2">
    <source>
        <dbReference type="ARBA" id="ARBA00022679"/>
    </source>
</evidence>
<evidence type="ECO:0000313" key="5">
    <source>
        <dbReference type="EMBL" id="TXJ40589.1"/>
    </source>
</evidence>
<name>A0A5C8ERB2_9SPIR</name>
<dbReference type="EMBL" id="SAYD01000008">
    <property type="protein sequence ID" value="TXJ40589.1"/>
    <property type="molecule type" value="Genomic_DNA"/>
</dbReference>
<dbReference type="InterPro" id="IPR001451">
    <property type="entry name" value="Hexapep"/>
</dbReference>
<evidence type="ECO:0000256" key="1">
    <source>
        <dbReference type="ARBA" id="ARBA00007274"/>
    </source>
</evidence>
<dbReference type="Proteomes" id="UP000325002">
    <property type="component" value="Unassembled WGS sequence"/>
</dbReference>
<protein>
    <submittedName>
        <fullName evidence="5">Sugar O-acetyltransferase</fullName>
    </submittedName>
</protein>
<keyword evidence="4" id="KW-0012">Acyltransferase</keyword>
<keyword evidence="3" id="KW-0677">Repeat</keyword>
<dbReference type="Gene3D" id="2.160.10.10">
    <property type="entry name" value="Hexapeptide repeat proteins"/>
    <property type="match status" value="1"/>
</dbReference>
<dbReference type="GO" id="GO:0008374">
    <property type="term" value="F:O-acyltransferase activity"/>
    <property type="evidence" value="ECO:0007669"/>
    <property type="project" value="TreeGrafter"/>
</dbReference>
<dbReference type="PANTHER" id="PTHR23416:SF23">
    <property type="entry name" value="ACETYLTRANSFERASE C18B11.09C-RELATED"/>
    <property type="match status" value="1"/>
</dbReference>
<keyword evidence="2 5" id="KW-0808">Transferase</keyword>
<gene>
    <name evidence="5" type="ORF">EPJ81_02735</name>
</gene>
<evidence type="ECO:0000256" key="4">
    <source>
        <dbReference type="ARBA" id="ARBA00023315"/>
    </source>
</evidence>
<dbReference type="PROSITE" id="PS00101">
    <property type="entry name" value="HEXAPEP_TRANSFERASES"/>
    <property type="match status" value="1"/>
</dbReference>
<evidence type="ECO:0000256" key="3">
    <source>
        <dbReference type="ARBA" id="ARBA00022737"/>
    </source>
</evidence>
<dbReference type="PANTHER" id="PTHR23416">
    <property type="entry name" value="SIALIC ACID SYNTHASE-RELATED"/>
    <property type="match status" value="1"/>
</dbReference>
<evidence type="ECO:0000313" key="6">
    <source>
        <dbReference type="Proteomes" id="UP000325002"/>
    </source>
</evidence>
<proteinExistence type="inferred from homology"/>
<accession>A0A5C8ERB2</accession>
<dbReference type="RefSeq" id="WP_147547841.1">
    <property type="nucleotide sequence ID" value="NZ_SAYD01000008.1"/>
</dbReference>
<dbReference type="InterPro" id="IPR018357">
    <property type="entry name" value="Hexapep_transf_CS"/>
</dbReference>
<dbReference type="InterPro" id="IPR011004">
    <property type="entry name" value="Trimer_LpxA-like_sf"/>
</dbReference>
<dbReference type="CDD" id="cd03357">
    <property type="entry name" value="LbH_MAT_GAT"/>
    <property type="match status" value="1"/>
</dbReference>
<comment type="similarity">
    <text evidence="1">Belongs to the transferase hexapeptide repeat family.</text>
</comment>
<dbReference type="AlphaFoldDB" id="A0A5C8ERB2"/>
<comment type="caution">
    <text evidence="5">The sequence shown here is derived from an EMBL/GenBank/DDBJ whole genome shotgun (WGS) entry which is preliminary data.</text>
</comment>